<dbReference type="Proteomes" id="UP000529946">
    <property type="component" value="Unassembled WGS sequence"/>
</dbReference>
<proteinExistence type="predicted"/>
<sequence length="129" mass="13981">MKIATLLPAIGFLALTACATTPTPPASFDPAATSFTGWVRFTDGEFQLFEREVQVRNEFSRPCVSGALPLDLQRTARRDLSGQMVTFTGRAVSWADRSTPTGLTHEASIIRNTCGGDYVILAESVSVIR</sequence>
<evidence type="ECO:0000256" key="1">
    <source>
        <dbReference type="SAM" id="SignalP"/>
    </source>
</evidence>
<feature type="signal peptide" evidence="1">
    <location>
        <begin position="1"/>
        <end position="19"/>
    </location>
</feature>
<keyword evidence="1" id="KW-0732">Signal</keyword>
<reference evidence="2 3" key="1">
    <citation type="submission" date="2020-08" db="EMBL/GenBank/DDBJ databases">
        <title>Genomic Encyclopedia of Type Strains, Phase IV (KMG-IV): sequencing the most valuable type-strain genomes for metagenomic binning, comparative biology and taxonomic classification.</title>
        <authorList>
            <person name="Goeker M."/>
        </authorList>
    </citation>
    <scope>NUCLEOTIDE SEQUENCE [LARGE SCALE GENOMIC DNA]</scope>
    <source>
        <strain evidence="2 3">DSM 23960</strain>
    </source>
</reference>
<comment type="caution">
    <text evidence="2">The sequence shown here is derived from an EMBL/GenBank/DDBJ whole genome shotgun (WGS) entry which is preliminary data.</text>
</comment>
<feature type="chain" id="PRO_5031289274" description="Lipoprotein" evidence="1">
    <location>
        <begin position="20"/>
        <end position="129"/>
    </location>
</feature>
<name>A0A7W6JDE8_9CAUL</name>
<keyword evidence="3" id="KW-1185">Reference proteome</keyword>
<dbReference type="PROSITE" id="PS51257">
    <property type="entry name" value="PROKAR_LIPOPROTEIN"/>
    <property type="match status" value="1"/>
</dbReference>
<evidence type="ECO:0008006" key="4">
    <source>
        <dbReference type="Google" id="ProtNLM"/>
    </source>
</evidence>
<evidence type="ECO:0000313" key="2">
    <source>
        <dbReference type="EMBL" id="MBB4083079.1"/>
    </source>
</evidence>
<dbReference type="RefSeq" id="WP_183204205.1">
    <property type="nucleotide sequence ID" value="NZ_BAAAER010000001.1"/>
</dbReference>
<organism evidence="2 3">
    <name type="scientific">Brevundimonas lenta</name>
    <dbReference type="NCBI Taxonomy" id="424796"/>
    <lineage>
        <taxon>Bacteria</taxon>
        <taxon>Pseudomonadati</taxon>
        <taxon>Pseudomonadota</taxon>
        <taxon>Alphaproteobacteria</taxon>
        <taxon>Caulobacterales</taxon>
        <taxon>Caulobacteraceae</taxon>
        <taxon>Brevundimonas</taxon>
    </lineage>
</organism>
<accession>A0A7W6JDE8</accession>
<evidence type="ECO:0000313" key="3">
    <source>
        <dbReference type="Proteomes" id="UP000529946"/>
    </source>
</evidence>
<protein>
    <recommendedName>
        <fullName evidence="4">Lipoprotein</fullName>
    </recommendedName>
</protein>
<gene>
    <name evidence="2" type="ORF">GGR12_001945</name>
</gene>
<dbReference type="AlphaFoldDB" id="A0A7W6JDE8"/>
<dbReference type="EMBL" id="JACIDM010000002">
    <property type="protein sequence ID" value="MBB4083079.1"/>
    <property type="molecule type" value="Genomic_DNA"/>
</dbReference>